<feature type="domain" description="Calcineurin-like phosphoesterase" evidence="1">
    <location>
        <begin position="46"/>
        <end position="202"/>
    </location>
</feature>
<dbReference type="GO" id="GO:0016020">
    <property type="term" value="C:membrane"/>
    <property type="evidence" value="ECO:0007669"/>
    <property type="project" value="GOC"/>
</dbReference>
<evidence type="ECO:0000259" key="1">
    <source>
        <dbReference type="Pfam" id="PF00149"/>
    </source>
</evidence>
<protein>
    <submittedName>
        <fullName evidence="2">Ser/Thr phosphatase family protein</fullName>
    </submittedName>
</protein>
<evidence type="ECO:0000313" key="3">
    <source>
        <dbReference type="Proteomes" id="UP000070376"/>
    </source>
</evidence>
<dbReference type="PANTHER" id="PTHR31302">
    <property type="entry name" value="TRANSMEMBRANE PROTEIN WITH METALLOPHOSPHOESTERASE DOMAIN-RELATED"/>
    <property type="match status" value="1"/>
</dbReference>
<dbReference type="InterPro" id="IPR051158">
    <property type="entry name" value="Metallophosphoesterase_sf"/>
</dbReference>
<dbReference type="AlphaFoldDB" id="A0A133KJ57"/>
<evidence type="ECO:0000313" key="2">
    <source>
        <dbReference type="EMBL" id="KWZ79500.1"/>
    </source>
</evidence>
<dbReference type="Proteomes" id="UP000070376">
    <property type="component" value="Unassembled WGS sequence"/>
</dbReference>
<dbReference type="InterPro" id="IPR004843">
    <property type="entry name" value="Calcineurin-like_PHP"/>
</dbReference>
<dbReference type="GO" id="GO:0009245">
    <property type="term" value="P:lipid A biosynthetic process"/>
    <property type="evidence" value="ECO:0007669"/>
    <property type="project" value="TreeGrafter"/>
</dbReference>
<dbReference type="SUPFAM" id="SSF56300">
    <property type="entry name" value="Metallo-dependent phosphatases"/>
    <property type="match status" value="1"/>
</dbReference>
<dbReference type="Pfam" id="PF00149">
    <property type="entry name" value="Metallophos"/>
    <property type="match status" value="1"/>
</dbReference>
<dbReference type="Gene3D" id="3.60.21.10">
    <property type="match status" value="1"/>
</dbReference>
<gene>
    <name evidence="2" type="ORF">HMPREF3213_02604</name>
</gene>
<reference evidence="3" key="1">
    <citation type="submission" date="2016-01" db="EMBL/GenBank/DDBJ databases">
        <authorList>
            <person name="Mitreva M."/>
            <person name="Pepin K.H."/>
            <person name="Mihindukulasuriya K.A."/>
            <person name="Fulton R."/>
            <person name="Fronick C."/>
            <person name="O'Laughlin M."/>
            <person name="Miner T."/>
            <person name="Herter B."/>
            <person name="Rosa B.A."/>
            <person name="Cordes M."/>
            <person name="Tomlinson C."/>
            <person name="Wollam A."/>
            <person name="Palsikar V.B."/>
            <person name="Mardis E.R."/>
            <person name="Wilson R.K."/>
        </authorList>
    </citation>
    <scope>NUCLEOTIDE SEQUENCE [LARGE SCALE GENOMIC DNA]</scope>
    <source>
        <strain evidence="3">GED7749B</strain>
    </source>
</reference>
<organism evidence="2 3">
    <name type="scientific">Heyndrickxia coagulans</name>
    <name type="common">Weizmannia coagulans</name>
    <dbReference type="NCBI Taxonomy" id="1398"/>
    <lineage>
        <taxon>Bacteria</taxon>
        <taxon>Bacillati</taxon>
        <taxon>Bacillota</taxon>
        <taxon>Bacilli</taxon>
        <taxon>Bacillales</taxon>
        <taxon>Bacillaceae</taxon>
        <taxon>Heyndrickxia</taxon>
    </lineage>
</organism>
<dbReference type="GO" id="GO:0008758">
    <property type="term" value="F:UDP-2,3-diacylglucosamine hydrolase activity"/>
    <property type="evidence" value="ECO:0007669"/>
    <property type="project" value="TreeGrafter"/>
</dbReference>
<dbReference type="InterPro" id="IPR029052">
    <property type="entry name" value="Metallo-depent_PP-like"/>
</dbReference>
<accession>A0A133KJ57</accession>
<dbReference type="RefSeq" id="WP_014098138.1">
    <property type="nucleotide sequence ID" value="NZ_CP120208.1"/>
</dbReference>
<dbReference type="PANTHER" id="PTHR31302:SF32">
    <property type="entry name" value="PHOSPHOESTERASE"/>
    <property type="match status" value="1"/>
</dbReference>
<sequence>MFAFLSIAFLLGIVLLMYMHYEASLNRLIRHRFLLDEYPAGEEPCTFFFISDIHRRKIDPRLVEEATGEARFAIIGGDLLEKGVPLSRTEENLRLLKKIGPVFFVWGNNDYEADGEALATVFARTGVRTLRNAANFVYVNGKKRIALIGVDDLTTENENLDEALQSVQPDDLRILISHNPKMIHQLHEWDNIDVMLSGHTHGGQIRILGLSRYRRGGVRKVRNVIHLISNGYGTTLVPLRLCAKPEAHLITIESSRRPS</sequence>
<name>A0A133KJ57_HEYCO</name>
<proteinExistence type="predicted"/>
<dbReference type="PATRIC" id="fig|1398.22.peg.2606"/>
<comment type="caution">
    <text evidence="2">The sequence shown here is derived from an EMBL/GenBank/DDBJ whole genome shotgun (WGS) entry which is preliminary data.</text>
</comment>
<dbReference type="EMBL" id="LRPN01000116">
    <property type="protein sequence ID" value="KWZ79500.1"/>
    <property type="molecule type" value="Genomic_DNA"/>
</dbReference>